<dbReference type="Proteomes" id="UP000198862">
    <property type="component" value="Unassembled WGS sequence"/>
</dbReference>
<accession>A0A1I1V9A1</accession>
<dbReference type="Pfam" id="PF04364">
    <property type="entry name" value="DNA_pol3_chi"/>
    <property type="match status" value="1"/>
</dbReference>
<dbReference type="RefSeq" id="WP_091991962.1">
    <property type="nucleotide sequence ID" value="NZ_FOLO01000108.1"/>
</dbReference>
<name>A0A1I1V9A1_9GAMM</name>
<dbReference type="PANTHER" id="PTHR38767:SF1">
    <property type="entry name" value="DNA POLYMERASE III SUBUNIT CHI"/>
    <property type="match status" value="1"/>
</dbReference>
<dbReference type="PANTHER" id="PTHR38767">
    <property type="entry name" value="DNA POLYMERASE III SUBUNIT CHI"/>
    <property type="match status" value="1"/>
</dbReference>
<dbReference type="Gene3D" id="3.40.50.10110">
    <property type="entry name" value="DNA polymerase III subunit chi"/>
    <property type="match status" value="1"/>
</dbReference>
<dbReference type="InterPro" id="IPR036768">
    <property type="entry name" value="PolIII_chi_sf"/>
</dbReference>
<dbReference type="GO" id="GO:0003677">
    <property type="term" value="F:DNA binding"/>
    <property type="evidence" value="ECO:0007669"/>
    <property type="project" value="InterPro"/>
</dbReference>
<dbReference type="SUPFAM" id="SSF102400">
    <property type="entry name" value="DNA polymerase III chi subunit"/>
    <property type="match status" value="1"/>
</dbReference>
<organism evidence="1 2">
    <name type="scientific">Pseudoalteromonas denitrificans DSM 6059</name>
    <dbReference type="NCBI Taxonomy" id="1123010"/>
    <lineage>
        <taxon>Bacteria</taxon>
        <taxon>Pseudomonadati</taxon>
        <taxon>Pseudomonadota</taxon>
        <taxon>Gammaproteobacteria</taxon>
        <taxon>Alteromonadales</taxon>
        <taxon>Pseudoalteromonadaceae</taxon>
        <taxon>Pseudoalteromonas</taxon>
    </lineage>
</organism>
<gene>
    <name evidence="1" type="ORF">SAMN02745724_05418</name>
</gene>
<evidence type="ECO:0000313" key="1">
    <source>
        <dbReference type="EMBL" id="SFD77683.1"/>
    </source>
</evidence>
<dbReference type="AlphaFoldDB" id="A0A1I1V9A1"/>
<reference evidence="1 2" key="1">
    <citation type="submission" date="2016-10" db="EMBL/GenBank/DDBJ databases">
        <authorList>
            <person name="de Groot N.N."/>
        </authorList>
    </citation>
    <scope>NUCLEOTIDE SEQUENCE [LARGE SCALE GENOMIC DNA]</scope>
    <source>
        <strain evidence="1 2">DSM 6059</strain>
    </source>
</reference>
<dbReference type="GO" id="GO:0032298">
    <property type="term" value="P:positive regulation of DNA-templated DNA replication initiation"/>
    <property type="evidence" value="ECO:0007669"/>
    <property type="project" value="TreeGrafter"/>
</dbReference>
<sequence length="155" mass="17604">MNAIFYVLKHINEQDEAELDKSIPAHFDLAARLAADQFRLGKRVFIYTNGTTDSHVIDEYLWSFEANSFVPHNLQGEGPANGAPVEIGHSTPVGNRKVLINLATNVPDFINRFNQVFDFVPDDQMLKQAARDRYKYLRQMGVNMTTQDIETKSNS</sequence>
<protein>
    <submittedName>
        <fullName evidence="1">DNA polymerase III, chi subunit</fullName>
    </submittedName>
</protein>
<dbReference type="GO" id="GO:0003887">
    <property type="term" value="F:DNA-directed DNA polymerase activity"/>
    <property type="evidence" value="ECO:0007669"/>
    <property type="project" value="InterPro"/>
</dbReference>
<evidence type="ECO:0000313" key="2">
    <source>
        <dbReference type="Proteomes" id="UP000198862"/>
    </source>
</evidence>
<proteinExistence type="predicted"/>
<dbReference type="EMBL" id="FOLO01000108">
    <property type="protein sequence ID" value="SFD77683.1"/>
    <property type="molecule type" value="Genomic_DNA"/>
</dbReference>
<dbReference type="OrthoDB" id="5297568at2"/>
<dbReference type="STRING" id="1123010.SAMN02745724_05418"/>
<dbReference type="InterPro" id="IPR007459">
    <property type="entry name" value="DNA_pol3_chi"/>
</dbReference>
<dbReference type="GO" id="GO:0006260">
    <property type="term" value="P:DNA replication"/>
    <property type="evidence" value="ECO:0007669"/>
    <property type="project" value="InterPro"/>
</dbReference>
<keyword evidence="2" id="KW-1185">Reference proteome</keyword>